<dbReference type="PATRIC" id="fig|1768241.3.peg.3499"/>
<dbReference type="OrthoDB" id="9797574at2"/>
<dbReference type="InterPro" id="IPR038365">
    <property type="entry name" value="EcoRII_C_sf"/>
</dbReference>
<dbReference type="EC" id="3.1.21.4" evidence="2"/>
<keyword evidence="3" id="KW-1185">Reference proteome</keyword>
<dbReference type="GO" id="GO:0009036">
    <property type="term" value="F:type II site-specific deoxyribonuclease activity"/>
    <property type="evidence" value="ECO:0007669"/>
    <property type="project" value="UniProtKB-EC"/>
</dbReference>
<comment type="caution">
    <text evidence="2">The sequence shown here is derived from an EMBL/GenBank/DDBJ whole genome shotgun (WGS) entry which is preliminary data.</text>
</comment>
<evidence type="ECO:0000313" key="2">
    <source>
        <dbReference type="EMBL" id="KUP91820.1"/>
    </source>
</evidence>
<dbReference type="RefSeq" id="WP_068246243.1">
    <property type="nucleotide sequence ID" value="NZ_LPUY01000087.1"/>
</dbReference>
<dbReference type="Pfam" id="PF09019">
    <property type="entry name" value="EcoRII-C"/>
    <property type="match status" value="1"/>
</dbReference>
<dbReference type="InterPro" id="IPR011335">
    <property type="entry name" value="Restrct_endonuc-II-like"/>
</dbReference>
<dbReference type="REBASE" id="168499">
    <property type="entry name" value="RstO365ORF33490P"/>
</dbReference>
<protein>
    <submittedName>
        <fullName evidence="2">Type-2 restriction enzyme EcoRII</fullName>
        <ecNumber evidence="2">3.1.21.4</ecNumber>
    </submittedName>
</protein>
<dbReference type="Proteomes" id="UP000068382">
    <property type="component" value="Unassembled WGS sequence"/>
</dbReference>
<keyword evidence="2" id="KW-0378">Hydrolase</keyword>
<evidence type="ECO:0000259" key="1">
    <source>
        <dbReference type="Pfam" id="PF09019"/>
    </source>
</evidence>
<gene>
    <name evidence="2" type="primary">ecoRIIR</name>
    <name evidence="2" type="ORF">TRIHO_33510</name>
</gene>
<proteinExistence type="predicted"/>
<dbReference type="GO" id="GO:0009307">
    <property type="term" value="P:DNA restriction-modification system"/>
    <property type="evidence" value="ECO:0007669"/>
    <property type="project" value="InterPro"/>
</dbReference>
<dbReference type="Gene3D" id="3.40.91.80">
    <property type="match status" value="1"/>
</dbReference>
<sequence length="410" mass="46715">MSGRGFLSKYFIGAAAKSLRGTEVDPKVSRGHEFQGVDVFRAFVGIPADREIVPLTYLWMDDSGEDPVSLELTGTWYNSRKRQPHRTPEYRLYYPAAAEPIVYRAKENDTLFLCMTASRKVLAILCPVGSSIEQKLLWLFGLSLTSDFELSQRDIVEEGGRDIDFAARFVLEEIGIEAEEPTPAAFDQLLKKFGLVFPSTAKLSKFARDTLKNVDPLAEPDKTLMAWMEHEEALFRHMEKEVLAERLRAGFASGNEVDVDGFLKFSLGVQNRRKSRVGYAFGHHIEAVLQANSVRYKREATTEKRNAADFLFPGEEEYTDLAFPTARLTMLAAKTTCKDRWRQVLAEADRINEKHLLTLEPAISRTQTDEMRKQSLRLVLPQAIHQSYHEDQQGWLLSVENFLDVIRSRE</sequence>
<dbReference type="AlphaFoldDB" id="A0A132BVQ4"/>
<dbReference type="InterPro" id="IPR015109">
    <property type="entry name" value="Restrct_endonuc_II_EcoRII_C"/>
</dbReference>
<organism evidence="2 3">
    <name type="scientific">Tritonibacter horizontis</name>
    <dbReference type="NCBI Taxonomy" id="1768241"/>
    <lineage>
        <taxon>Bacteria</taxon>
        <taxon>Pseudomonadati</taxon>
        <taxon>Pseudomonadota</taxon>
        <taxon>Alphaproteobacteria</taxon>
        <taxon>Rhodobacterales</taxon>
        <taxon>Paracoccaceae</taxon>
        <taxon>Tritonibacter</taxon>
    </lineage>
</organism>
<dbReference type="GO" id="GO:0003677">
    <property type="term" value="F:DNA binding"/>
    <property type="evidence" value="ECO:0007669"/>
    <property type="project" value="InterPro"/>
</dbReference>
<feature type="domain" description="Restriction endonuclease type II EcoRII C-terminal" evidence="1">
    <location>
        <begin position="235"/>
        <end position="403"/>
    </location>
</feature>
<accession>A0A132BVQ4</accession>
<name>A0A132BVQ4_9RHOB</name>
<reference evidence="2 3" key="1">
    <citation type="submission" date="2015-12" db="EMBL/GenBank/DDBJ databases">
        <title>Genome sequence of the marine Rhodobacteraceae strain O3.65, Candidatus Tritonibacter horizontis.</title>
        <authorList>
            <person name="Poehlein A."/>
            <person name="Giebel H.A."/>
            <person name="Voget S."/>
            <person name="Brinkhoff T."/>
        </authorList>
    </citation>
    <scope>NUCLEOTIDE SEQUENCE [LARGE SCALE GENOMIC DNA]</scope>
    <source>
        <strain evidence="2 3">O3.65</strain>
    </source>
</reference>
<dbReference type="SUPFAM" id="SSF52980">
    <property type="entry name" value="Restriction endonuclease-like"/>
    <property type="match status" value="1"/>
</dbReference>
<dbReference type="EMBL" id="LPUY01000087">
    <property type="protein sequence ID" value="KUP91820.1"/>
    <property type="molecule type" value="Genomic_DNA"/>
</dbReference>
<evidence type="ECO:0000313" key="3">
    <source>
        <dbReference type="Proteomes" id="UP000068382"/>
    </source>
</evidence>